<gene>
    <name evidence="1" type="ORF">METZ01_LOCUS451530</name>
</gene>
<sequence>MFLQSLDMFAGVYLNIERRLFGIHGNIIEGDKTRPEWFFYGSSRAFDFALFR</sequence>
<organism evidence="1">
    <name type="scientific">marine metagenome</name>
    <dbReference type="NCBI Taxonomy" id="408172"/>
    <lineage>
        <taxon>unclassified sequences</taxon>
        <taxon>metagenomes</taxon>
        <taxon>ecological metagenomes</taxon>
    </lineage>
</organism>
<accession>A0A382ZSR7</accession>
<dbReference type="AlphaFoldDB" id="A0A382ZSR7"/>
<reference evidence="1" key="1">
    <citation type="submission" date="2018-05" db="EMBL/GenBank/DDBJ databases">
        <authorList>
            <person name="Lanie J.A."/>
            <person name="Ng W.-L."/>
            <person name="Kazmierczak K.M."/>
            <person name="Andrzejewski T.M."/>
            <person name="Davidsen T.M."/>
            <person name="Wayne K.J."/>
            <person name="Tettelin H."/>
            <person name="Glass J.I."/>
            <person name="Rusch D."/>
            <person name="Podicherti R."/>
            <person name="Tsui H.-C.T."/>
            <person name="Winkler M.E."/>
        </authorList>
    </citation>
    <scope>NUCLEOTIDE SEQUENCE</scope>
</reference>
<protein>
    <submittedName>
        <fullName evidence="1">Uncharacterized protein</fullName>
    </submittedName>
</protein>
<dbReference type="EMBL" id="UINC01186450">
    <property type="protein sequence ID" value="SVD98676.1"/>
    <property type="molecule type" value="Genomic_DNA"/>
</dbReference>
<name>A0A382ZSR7_9ZZZZ</name>
<proteinExistence type="predicted"/>
<evidence type="ECO:0000313" key="1">
    <source>
        <dbReference type="EMBL" id="SVD98676.1"/>
    </source>
</evidence>